<proteinExistence type="predicted"/>
<name>A0A4U0NRX2_9ACTN</name>
<feature type="compositionally biased region" description="Low complexity" evidence="1">
    <location>
        <begin position="1"/>
        <end position="27"/>
    </location>
</feature>
<evidence type="ECO:0000313" key="2">
    <source>
        <dbReference type="EMBL" id="TJZ57253.1"/>
    </source>
</evidence>
<comment type="caution">
    <text evidence="2">The sequence shown here is derived from an EMBL/GenBank/DDBJ whole genome shotgun (WGS) entry which is preliminary data.</text>
</comment>
<accession>A0A4U0NRX2</accession>
<dbReference type="EMBL" id="SUMB01000002">
    <property type="protein sequence ID" value="TJZ57253.1"/>
    <property type="molecule type" value="Genomic_DNA"/>
</dbReference>
<feature type="compositionally biased region" description="Gly residues" evidence="1">
    <location>
        <begin position="28"/>
        <end position="42"/>
    </location>
</feature>
<dbReference type="PANTHER" id="PTHR36221:SF1">
    <property type="entry name" value="DUF742 DOMAIN-CONTAINING PROTEIN"/>
    <property type="match status" value="1"/>
</dbReference>
<reference evidence="2 3" key="1">
    <citation type="submission" date="2019-04" db="EMBL/GenBank/DDBJ databases">
        <title>Streptomyces piniterrae sp. nov., a heliquinomycin-producing actinomycete isolated from rhizosphere soil of Pinus yunnanensis.</title>
        <authorList>
            <person name="Zhuang X."/>
            <person name="Zhao J."/>
        </authorList>
    </citation>
    <scope>NUCLEOTIDE SEQUENCE [LARGE SCALE GENOMIC DNA]</scope>
    <source>
        <strain evidence="3">jys28</strain>
    </source>
</reference>
<keyword evidence="3" id="KW-1185">Reference proteome</keyword>
<feature type="region of interest" description="Disordered" evidence="1">
    <location>
        <begin position="1"/>
        <end position="50"/>
    </location>
</feature>
<protein>
    <submittedName>
        <fullName evidence="2">DUF742 domain-containing protein</fullName>
    </submittedName>
</protein>
<dbReference type="Pfam" id="PF05331">
    <property type="entry name" value="DUF742"/>
    <property type="match status" value="1"/>
</dbReference>
<dbReference type="PANTHER" id="PTHR36221">
    <property type="entry name" value="DUF742 DOMAIN-CONTAINING PROTEIN"/>
    <property type="match status" value="1"/>
</dbReference>
<organism evidence="2 3">
    <name type="scientific">Streptomyces piniterrae</name>
    <dbReference type="NCBI Taxonomy" id="2571125"/>
    <lineage>
        <taxon>Bacteria</taxon>
        <taxon>Bacillati</taxon>
        <taxon>Actinomycetota</taxon>
        <taxon>Actinomycetes</taxon>
        <taxon>Kitasatosporales</taxon>
        <taxon>Streptomycetaceae</taxon>
        <taxon>Streptomyces</taxon>
    </lineage>
</organism>
<gene>
    <name evidence="2" type="ORF">FCH28_07390</name>
</gene>
<dbReference type="InterPro" id="IPR007995">
    <property type="entry name" value="DUF742"/>
</dbReference>
<sequence>MMTAGEPGPNEDGGPPCAWGSPRSSGAESGGGAESLGDGGTRGSSEPAGRAPAIRPFLLTAGRVAGGGTGPPLPVETQVVATSSGLSGLDSLAFEQHDLVAACRHPQSVAELAARLHLHLNVVRVLAQDLCTAGHLAVHVPNARTTQDISVLRRVIDGLRAVPDSRGTLRDSG</sequence>
<dbReference type="OrthoDB" id="4292571at2"/>
<evidence type="ECO:0000256" key="1">
    <source>
        <dbReference type="SAM" id="MobiDB-lite"/>
    </source>
</evidence>
<evidence type="ECO:0000313" key="3">
    <source>
        <dbReference type="Proteomes" id="UP000308697"/>
    </source>
</evidence>
<dbReference type="Proteomes" id="UP000308697">
    <property type="component" value="Unassembled WGS sequence"/>
</dbReference>
<dbReference type="AlphaFoldDB" id="A0A4U0NRX2"/>